<keyword evidence="2" id="KW-0521">NADP</keyword>
<protein>
    <submittedName>
        <fullName evidence="5">Uncharacterized protein</fullName>
    </submittedName>
</protein>
<name>A0ABR3XHL9_9EURO</name>
<accession>A0ABR3XHL9</accession>
<dbReference type="Proteomes" id="UP001583193">
    <property type="component" value="Unassembled WGS sequence"/>
</dbReference>
<proteinExistence type="inferred from homology"/>
<comment type="caution">
    <text evidence="5">The sequence shown here is derived from an EMBL/GenBank/DDBJ whole genome shotgun (WGS) entry which is preliminary data.</text>
</comment>
<evidence type="ECO:0000256" key="2">
    <source>
        <dbReference type="ARBA" id="ARBA00022857"/>
    </source>
</evidence>
<dbReference type="SUPFAM" id="SSF51735">
    <property type="entry name" value="NAD(P)-binding Rossmann-fold domains"/>
    <property type="match status" value="1"/>
</dbReference>
<organism evidence="5 6">
    <name type="scientific">Paecilomyces lecythidis</name>
    <dbReference type="NCBI Taxonomy" id="3004212"/>
    <lineage>
        <taxon>Eukaryota</taxon>
        <taxon>Fungi</taxon>
        <taxon>Dikarya</taxon>
        <taxon>Ascomycota</taxon>
        <taxon>Pezizomycotina</taxon>
        <taxon>Eurotiomycetes</taxon>
        <taxon>Eurotiomycetidae</taxon>
        <taxon>Eurotiales</taxon>
        <taxon>Thermoascaceae</taxon>
        <taxon>Paecilomyces</taxon>
    </lineage>
</organism>
<dbReference type="PRINTS" id="PR00080">
    <property type="entry name" value="SDRFAMILY"/>
</dbReference>
<keyword evidence="6" id="KW-1185">Reference proteome</keyword>
<dbReference type="PANTHER" id="PTHR42760:SF37">
    <property type="entry name" value="CLAVALDEHYDE DEHYDROGENASE"/>
    <property type="match status" value="1"/>
</dbReference>
<evidence type="ECO:0000256" key="3">
    <source>
        <dbReference type="ARBA" id="ARBA00023002"/>
    </source>
</evidence>
<dbReference type="Pfam" id="PF00106">
    <property type="entry name" value="adh_short"/>
    <property type="match status" value="1"/>
</dbReference>
<comment type="similarity">
    <text evidence="1 4">Belongs to the short-chain dehydrogenases/reductases (SDR) family.</text>
</comment>
<evidence type="ECO:0000313" key="5">
    <source>
        <dbReference type="EMBL" id="KAL1875089.1"/>
    </source>
</evidence>
<sequence>MAVEADLKREYPAVKTLVMPTDISDPESVGRLFEKVKAEFGHADILVNNAGVLAGGGAIHEEDPSEWWKNFEINVKGSFLVTQQFIKSLPSPSTPATIVNIVTSGAWLVVPFVSGYSISKLGQLQLTTYLAATYPNLTAIAIHPGMLDTDMMHPAFKRFDQNTPELLGGITVWACSKDAHFLTGKAIAANWDVDDLQARRSEIEGDKLLQMDLKGSFRKEQFE</sequence>
<evidence type="ECO:0000313" key="6">
    <source>
        <dbReference type="Proteomes" id="UP001583193"/>
    </source>
</evidence>
<dbReference type="PANTHER" id="PTHR42760">
    <property type="entry name" value="SHORT-CHAIN DEHYDROGENASES/REDUCTASES FAMILY MEMBER"/>
    <property type="match status" value="1"/>
</dbReference>
<dbReference type="InterPro" id="IPR002347">
    <property type="entry name" value="SDR_fam"/>
</dbReference>
<dbReference type="Gene3D" id="3.40.50.720">
    <property type="entry name" value="NAD(P)-binding Rossmann-like Domain"/>
    <property type="match status" value="1"/>
</dbReference>
<gene>
    <name evidence="5" type="ORF">Plec18167_005759</name>
</gene>
<keyword evidence="3" id="KW-0560">Oxidoreductase</keyword>
<evidence type="ECO:0000256" key="4">
    <source>
        <dbReference type="RuleBase" id="RU000363"/>
    </source>
</evidence>
<reference evidence="5 6" key="1">
    <citation type="journal article" date="2024" name="IMA Fungus">
        <title>IMA Genome - F19 : A genome assembly and annotation guide to empower mycologists, including annotated draft genome sequences of Ceratocystis pirilliformis, Diaporthe australafricana, Fusarium ophioides, Paecilomyces lecythidis, and Sporothrix stenoceras.</title>
        <authorList>
            <person name="Aylward J."/>
            <person name="Wilson A.M."/>
            <person name="Visagie C.M."/>
            <person name="Spraker J."/>
            <person name="Barnes I."/>
            <person name="Buitendag C."/>
            <person name="Ceriani C."/>
            <person name="Del Mar Angel L."/>
            <person name="du Plessis D."/>
            <person name="Fuchs T."/>
            <person name="Gasser K."/>
            <person name="Kramer D."/>
            <person name="Li W."/>
            <person name="Munsamy K."/>
            <person name="Piso A."/>
            <person name="Price J.L."/>
            <person name="Sonnekus B."/>
            <person name="Thomas C."/>
            <person name="van der Nest A."/>
            <person name="van Dijk A."/>
            <person name="van Heerden A."/>
            <person name="van Vuuren N."/>
            <person name="Yilmaz N."/>
            <person name="Duong T.A."/>
            <person name="van der Merwe N.A."/>
            <person name="Wingfield M.J."/>
            <person name="Wingfield B.D."/>
        </authorList>
    </citation>
    <scope>NUCLEOTIDE SEQUENCE [LARGE SCALE GENOMIC DNA]</scope>
    <source>
        <strain evidence="5 6">CMW 18167</strain>
    </source>
</reference>
<dbReference type="InterPro" id="IPR036291">
    <property type="entry name" value="NAD(P)-bd_dom_sf"/>
</dbReference>
<dbReference type="PRINTS" id="PR00081">
    <property type="entry name" value="GDHRDH"/>
</dbReference>
<evidence type="ECO:0000256" key="1">
    <source>
        <dbReference type="ARBA" id="ARBA00006484"/>
    </source>
</evidence>
<dbReference type="EMBL" id="JAVDPF010000018">
    <property type="protein sequence ID" value="KAL1875089.1"/>
    <property type="molecule type" value="Genomic_DNA"/>
</dbReference>
<dbReference type="CDD" id="cd05233">
    <property type="entry name" value="SDR_c"/>
    <property type="match status" value="1"/>
</dbReference>